<keyword evidence="2" id="KW-1133">Transmembrane helix</keyword>
<organism evidence="3 4">
    <name type="scientific">Nonlabens spongiae</name>
    <dbReference type="NCBI Taxonomy" id="331648"/>
    <lineage>
        <taxon>Bacteria</taxon>
        <taxon>Pseudomonadati</taxon>
        <taxon>Bacteroidota</taxon>
        <taxon>Flavobacteriia</taxon>
        <taxon>Flavobacteriales</taxon>
        <taxon>Flavobacteriaceae</taxon>
        <taxon>Nonlabens</taxon>
    </lineage>
</organism>
<sequence length="262" mass="28896">MKLDEIKRGFGEREIQPSAGSWNKLSAKLDREEKKSRKSYLYWIGAVAAAIVMALMVYPVLTDSFSTDPLPSEQMVDVDQDTIMDRENDRALADDNNQDSEFSVEEQTEKAGAVDEKEGSTGFANAPAASSVAQVTAPVTTEEKSAVHLLKNKRKKAQNTPASQIKKLKIEAIAGVEIPQQKPENANMITAQQEAGELLNSLLGESKAETIEVATHSIKPEQLLRETEWDLEAERRDRLNRGINQGLGMLKNEAFALIGVDQ</sequence>
<dbReference type="EMBL" id="CP019344">
    <property type="protein sequence ID" value="ARN78733.1"/>
    <property type="molecule type" value="Genomic_DNA"/>
</dbReference>
<evidence type="ECO:0000256" key="2">
    <source>
        <dbReference type="SAM" id="Phobius"/>
    </source>
</evidence>
<feature type="compositionally biased region" description="Basic and acidic residues" evidence="1">
    <location>
        <begin position="107"/>
        <end position="119"/>
    </location>
</feature>
<gene>
    <name evidence="3" type="ORF">BST97_12420</name>
</gene>
<proteinExistence type="predicted"/>
<dbReference type="OrthoDB" id="1247025at2"/>
<dbReference type="Proteomes" id="UP000193431">
    <property type="component" value="Chromosome"/>
</dbReference>
<feature type="region of interest" description="Disordered" evidence="1">
    <location>
        <begin position="91"/>
        <end position="138"/>
    </location>
</feature>
<protein>
    <submittedName>
        <fullName evidence="3">Uncharacterized protein</fullName>
    </submittedName>
</protein>
<evidence type="ECO:0000256" key="1">
    <source>
        <dbReference type="SAM" id="MobiDB-lite"/>
    </source>
</evidence>
<name>A0A1W6MMA1_9FLAO</name>
<reference evidence="3 4" key="1">
    <citation type="submission" date="2016-11" db="EMBL/GenBank/DDBJ databases">
        <title>Trade-off between light-utilization and light-protection in marine flavobacteria.</title>
        <authorList>
            <person name="Kumagai Y."/>
        </authorList>
    </citation>
    <scope>NUCLEOTIDE SEQUENCE [LARGE SCALE GENOMIC DNA]</scope>
    <source>
        <strain evidence="3 4">JCM 13191</strain>
    </source>
</reference>
<feature type="compositionally biased region" description="Acidic residues" evidence="1">
    <location>
        <begin position="96"/>
        <end position="106"/>
    </location>
</feature>
<accession>A0A1W6MMA1</accession>
<evidence type="ECO:0000313" key="4">
    <source>
        <dbReference type="Proteomes" id="UP000193431"/>
    </source>
</evidence>
<keyword evidence="2" id="KW-0472">Membrane</keyword>
<feature type="transmembrane region" description="Helical" evidence="2">
    <location>
        <begin position="40"/>
        <end position="61"/>
    </location>
</feature>
<keyword evidence="2" id="KW-0812">Transmembrane</keyword>
<dbReference type="AlphaFoldDB" id="A0A1W6MMA1"/>
<dbReference type="STRING" id="331648.BST97_12420"/>
<evidence type="ECO:0000313" key="3">
    <source>
        <dbReference type="EMBL" id="ARN78733.1"/>
    </source>
</evidence>
<dbReference type="RefSeq" id="WP_085767537.1">
    <property type="nucleotide sequence ID" value="NZ_CP019344.1"/>
</dbReference>
<keyword evidence="4" id="KW-1185">Reference proteome</keyword>